<evidence type="ECO:0000256" key="1">
    <source>
        <dbReference type="SAM" id="MobiDB-lite"/>
    </source>
</evidence>
<dbReference type="Pfam" id="PF13560">
    <property type="entry name" value="HTH_31"/>
    <property type="match status" value="1"/>
</dbReference>
<organism evidence="3 4">
    <name type="scientific">Bifidobacterium cebidarum</name>
    <dbReference type="NCBI Taxonomy" id="2650773"/>
    <lineage>
        <taxon>Bacteria</taxon>
        <taxon>Bacillati</taxon>
        <taxon>Actinomycetota</taxon>
        <taxon>Actinomycetes</taxon>
        <taxon>Bifidobacteriales</taxon>
        <taxon>Bifidobacteriaceae</taxon>
        <taxon>Bifidobacterium</taxon>
    </lineage>
</organism>
<protein>
    <submittedName>
        <fullName evidence="3">XRE family transcriptional regulator</fullName>
    </submittedName>
</protein>
<sequence length="167" mass="18191">MRISSSIRSMRQISTSLRDARIVKGLTQAELAELTGLTRPWINQFEQGKIMNASFSRILLMCRVLEVTFTVSYDVPKAEEDSAGNESSANQEVAPSLAHSLALSTDALDALQKVVQSNMPGLQPQILASASKYLSSLNDFSLSSESKVLPDDALNTDSKESEEATHD</sequence>
<dbReference type="CDD" id="cd00093">
    <property type="entry name" value="HTH_XRE"/>
    <property type="match status" value="1"/>
</dbReference>
<feature type="region of interest" description="Disordered" evidence="1">
    <location>
        <begin position="148"/>
        <end position="167"/>
    </location>
</feature>
<dbReference type="SUPFAM" id="SSF47413">
    <property type="entry name" value="lambda repressor-like DNA-binding domains"/>
    <property type="match status" value="1"/>
</dbReference>
<dbReference type="SMART" id="SM00530">
    <property type="entry name" value="HTH_XRE"/>
    <property type="match status" value="1"/>
</dbReference>
<accession>A0A6I1GB15</accession>
<evidence type="ECO:0000313" key="4">
    <source>
        <dbReference type="Proteomes" id="UP000468413"/>
    </source>
</evidence>
<dbReference type="Proteomes" id="UP000468413">
    <property type="component" value="Unassembled WGS sequence"/>
</dbReference>
<dbReference type="GO" id="GO:0003677">
    <property type="term" value="F:DNA binding"/>
    <property type="evidence" value="ECO:0007669"/>
    <property type="project" value="InterPro"/>
</dbReference>
<dbReference type="RefSeq" id="WP_152210127.1">
    <property type="nucleotide sequence ID" value="NZ_WBVS01000008.1"/>
</dbReference>
<dbReference type="EMBL" id="WBVS01000008">
    <property type="protein sequence ID" value="KAB7787388.1"/>
    <property type="molecule type" value="Genomic_DNA"/>
</dbReference>
<dbReference type="InterPro" id="IPR001387">
    <property type="entry name" value="Cro/C1-type_HTH"/>
</dbReference>
<evidence type="ECO:0000259" key="2">
    <source>
        <dbReference type="PROSITE" id="PS50943"/>
    </source>
</evidence>
<comment type="caution">
    <text evidence="3">The sequence shown here is derived from an EMBL/GenBank/DDBJ whole genome shotgun (WGS) entry which is preliminary data.</text>
</comment>
<dbReference type="Gene3D" id="1.10.260.40">
    <property type="entry name" value="lambda repressor-like DNA-binding domains"/>
    <property type="match status" value="1"/>
</dbReference>
<dbReference type="InterPro" id="IPR010982">
    <property type="entry name" value="Lambda_DNA-bd_dom_sf"/>
</dbReference>
<dbReference type="AlphaFoldDB" id="A0A6I1GB15"/>
<proteinExistence type="predicted"/>
<keyword evidence="4" id="KW-1185">Reference proteome</keyword>
<evidence type="ECO:0000313" key="3">
    <source>
        <dbReference type="EMBL" id="KAB7787388.1"/>
    </source>
</evidence>
<name>A0A6I1GB15_9BIFI</name>
<gene>
    <name evidence="3" type="ORF">F7D08_1563</name>
</gene>
<feature type="domain" description="HTH cro/C1-type" evidence="2">
    <location>
        <begin position="17"/>
        <end position="72"/>
    </location>
</feature>
<dbReference type="PROSITE" id="PS50943">
    <property type="entry name" value="HTH_CROC1"/>
    <property type="match status" value="1"/>
</dbReference>
<feature type="compositionally biased region" description="Basic and acidic residues" evidence="1">
    <location>
        <begin position="157"/>
        <end position="167"/>
    </location>
</feature>
<reference evidence="3 4" key="1">
    <citation type="submission" date="2019-09" db="EMBL/GenBank/DDBJ databases">
        <title>Characterization of the phylogenetic diversity of two novel species belonging to the genus Bifidobacterium: Bifidobacterium cebidarum sp. nov. and Bifidobacterium leontopitheci sp. nov.</title>
        <authorList>
            <person name="Lugli G.A."/>
            <person name="Duranti S."/>
            <person name="Milani C."/>
            <person name="Turroni F."/>
            <person name="Ventura M."/>
        </authorList>
    </citation>
    <scope>NUCLEOTIDE SEQUENCE [LARGE SCALE GENOMIC DNA]</scope>
    <source>
        <strain evidence="3 4">LMG 31469</strain>
    </source>
</reference>